<sequence>MAEHLENVSEACLMMGYPRDSFPRIKELYDAGGQLALKEVSRPKAIPNNKVESHIEETVKLAVD</sequence>
<evidence type="ECO:0000313" key="2">
    <source>
        <dbReference type="Proteomes" id="UP000266183"/>
    </source>
</evidence>
<protein>
    <submittedName>
        <fullName evidence="1">Helix-turn-helix domain-containing protein</fullName>
    </submittedName>
</protein>
<dbReference type="Proteomes" id="UP000266183">
    <property type="component" value="Chromosome"/>
</dbReference>
<gene>
    <name evidence="1" type="ORF">D4L85_16435</name>
</gene>
<dbReference type="Pfam" id="PF13551">
    <property type="entry name" value="HTH_29"/>
    <property type="match status" value="1"/>
</dbReference>
<dbReference type="EMBL" id="CP032382">
    <property type="protein sequence ID" value="AYB32059.1"/>
    <property type="molecule type" value="Genomic_DNA"/>
</dbReference>
<reference evidence="2" key="1">
    <citation type="submission" date="2018-09" db="EMBL/GenBank/DDBJ databases">
        <title>Chryseolinea sp. KIS68-18 isolated from soil.</title>
        <authorList>
            <person name="Weon H.-Y."/>
            <person name="Kwon S.-W."/>
            <person name="Lee S.A."/>
        </authorList>
    </citation>
    <scope>NUCLEOTIDE SEQUENCE [LARGE SCALE GENOMIC DNA]</scope>
    <source>
        <strain evidence="2">KIS68-18</strain>
    </source>
</reference>
<keyword evidence="2" id="KW-1185">Reference proteome</keyword>
<proteinExistence type="predicted"/>
<name>A0A385SLD1_9BACT</name>
<dbReference type="AlphaFoldDB" id="A0A385SLD1"/>
<evidence type="ECO:0000313" key="1">
    <source>
        <dbReference type="EMBL" id="AYB32059.1"/>
    </source>
</evidence>
<dbReference type="KEGG" id="chk:D4L85_16435"/>
<dbReference type="OrthoDB" id="930609at2"/>
<accession>A0A385SLD1</accession>
<organism evidence="1 2">
    <name type="scientific">Chryseolinea soli</name>
    <dbReference type="NCBI Taxonomy" id="2321403"/>
    <lineage>
        <taxon>Bacteria</taxon>
        <taxon>Pseudomonadati</taxon>
        <taxon>Bacteroidota</taxon>
        <taxon>Cytophagia</taxon>
        <taxon>Cytophagales</taxon>
        <taxon>Fulvivirgaceae</taxon>
        <taxon>Chryseolinea</taxon>
    </lineage>
</organism>